<evidence type="ECO:0000313" key="3">
    <source>
        <dbReference type="Proteomes" id="UP000736787"/>
    </source>
</evidence>
<feature type="compositionally biased region" description="Polar residues" evidence="1">
    <location>
        <begin position="88"/>
        <end position="97"/>
    </location>
</feature>
<comment type="caution">
    <text evidence="2">The sequence shown here is derived from an EMBL/GenBank/DDBJ whole genome shotgun (WGS) entry which is preliminary data.</text>
</comment>
<protein>
    <submittedName>
        <fullName evidence="2">Uncharacterized protein</fullName>
    </submittedName>
</protein>
<reference evidence="2" key="1">
    <citation type="submission" date="2018-10" db="EMBL/GenBank/DDBJ databases">
        <title>Effector identification in a new, highly contiguous assembly of the strawberry crown rot pathogen Phytophthora cactorum.</title>
        <authorList>
            <person name="Armitage A.D."/>
            <person name="Nellist C.F."/>
            <person name="Bates H."/>
            <person name="Vickerstaff R.J."/>
            <person name="Harrison R.J."/>
        </authorList>
    </citation>
    <scope>NUCLEOTIDE SEQUENCE</scope>
    <source>
        <strain evidence="2">4040</strain>
    </source>
</reference>
<gene>
    <name evidence="2" type="ORF">PC117_g1028</name>
</gene>
<dbReference type="EMBL" id="RCMK01000011">
    <property type="protein sequence ID" value="KAG2954641.1"/>
    <property type="molecule type" value="Genomic_DNA"/>
</dbReference>
<evidence type="ECO:0000313" key="2">
    <source>
        <dbReference type="EMBL" id="KAG2954641.1"/>
    </source>
</evidence>
<dbReference type="Proteomes" id="UP000736787">
    <property type="component" value="Unassembled WGS sequence"/>
</dbReference>
<evidence type="ECO:0000256" key="1">
    <source>
        <dbReference type="SAM" id="MobiDB-lite"/>
    </source>
</evidence>
<name>A0A8T1EI29_9STRA</name>
<organism evidence="2 3">
    <name type="scientific">Phytophthora cactorum</name>
    <dbReference type="NCBI Taxonomy" id="29920"/>
    <lineage>
        <taxon>Eukaryota</taxon>
        <taxon>Sar</taxon>
        <taxon>Stramenopiles</taxon>
        <taxon>Oomycota</taxon>
        <taxon>Peronosporomycetes</taxon>
        <taxon>Peronosporales</taxon>
        <taxon>Peronosporaceae</taxon>
        <taxon>Phytophthora</taxon>
    </lineage>
</organism>
<accession>A0A8T1EI29</accession>
<sequence length="97" mass="10120">MVDGELHPSLKCDIATGKLMYEVGGVVPVTVSEPKNVVEAARARSKQQMVAVNGRGRATTGCSGDEQCEERPKDGKASGADAERAVLTSDSATRVTS</sequence>
<proteinExistence type="predicted"/>
<feature type="region of interest" description="Disordered" evidence="1">
    <location>
        <begin position="54"/>
        <end position="97"/>
    </location>
</feature>
<dbReference type="AlphaFoldDB" id="A0A8T1EI29"/>
<feature type="compositionally biased region" description="Basic and acidic residues" evidence="1">
    <location>
        <begin position="69"/>
        <end position="84"/>
    </location>
</feature>